<feature type="domain" description="N-acetyltransferase" evidence="3">
    <location>
        <begin position="22"/>
        <end position="168"/>
    </location>
</feature>
<organism evidence="4 5">
    <name type="scientific">Cryobacterium breve</name>
    <dbReference type="NCBI Taxonomy" id="1259258"/>
    <lineage>
        <taxon>Bacteria</taxon>
        <taxon>Bacillati</taxon>
        <taxon>Actinomycetota</taxon>
        <taxon>Actinomycetes</taxon>
        <taxon>Micrococcales</taxon>
        <taxon>Microbacteriaceae</taxon>
        <taxon>Cryobacterium</taxon>
    </lineage>
</organism>
<dbReference type="PANTHER" id="PTHR43877">
    <property type="entry name" value="AMINOALKYLPHOSPHONATE N-ACETYLTRANSFERASE-RELATED-RELATED"/>
    <property type="match status" value="1"/>
</dbReference>
<dbReference type="SUPFAM" id="SSF55729">
    <property type="entry name" value="Acyl-CoA N-acyltransferases (Nat)"/>
    <property type="match status" value="1"/>
</dbReference>
<protein>
    <submittedName>
        <fullName evidence="4">GNAT family N-acetyltransferase</fullName>
    </submittedName>
</protein>
<keyword evidence="1" id="KW-0808">Transferase</keyword>
<accession>A0ABY2IYG2</accession>
<evidence type="ECO:0000313" key="5">
    <source>
        <dbReference type="Proteomes" id="UP000298355"/>
    </source>
</evidence>
<dbReference type="PROSITE" id="PS51186">
    <property type="entry name" value="GNAT"/>
    <property type="match status" value="1"/>
</dbReference>
<keyword evidence="5" id="KW-1185">Reference proteome</keyword>
<gene>
    <name evidence="4" type="ORF">E3O65_11780</name>
</gene>
<dbReference type="Proteomes" id="UP000298355">
    <property type="component" value="Unassembled WGS sequence"/>
</dbReference>
<sequence>MPDIRIAQAGPEFAGDIARIHVAARDAYYLESPRLLGVPGQEWDYEPVWRDRLRSHEHTVMTASVAGQILGFAAMKATSLPDGARADAFELVGLYVDPHAWGRGIGSRLYEAFEAKWLAADSATAVLEVWNENDRAIRFYTSRGWQPDGHARPAREGTTFIRMLLSQLEPLEPSNDR</sequence>
<keyword evidence="2" id="KW-0012">Acyltransferase</keyword>
<evidence type="ECO:0000256" key="2">
    <source>
        <dbReference type="ARBA" id="ARBA00023315"/>
    </source>
</evidence>
<dbReference type="CDD" id="cd04301">
    <property type="entry name" value="NAT_SF"/>
    <property type="match status" value="1"/>
</dbReference>
<dbReference type="EMBL" id="SOGJ01000023">
    <property type="protein sequence ID" value="TFC97458.1"/>
    <property type="molecule type" value="Genomic_DNA"/>
</dbReference>
<dbReference type="InterPro" id="IPR050832">
    <property type="entry name" value="Bact_Acetyltransf"/>
</dbReference>
<evidence type="ECO:0000259" key="3">
    <source>
        <dbReference type="PROSITE" id="PS51186"/>
    </source>
</evidence>
<evidence type="ECO:0000256" key="1">
    <source>
        <dbReference type="ARBA" id="ARBA00022679"/>
    </source>
</evidence>
<evidence type="ECO:0000313" key="4">
    <source>
        <dbReference type="EMBL" id="TFC97458.1"/>
    </source>
</evidence>
<proteinExistence type="predicted"/>
<comment type="caution">
    <text evidence="4">The sequence shown here is derived from an EMBL/GenBank/DDBJ whole genome shotgun (WGS) entry which is preliminary data.</text>
</comment>
<reference evidence="4 5" key="1">
    <citation type="submission" date="2019-03" db="EMBL/GenBank/DDBJ databases">
        <title>Genomics of glacier-inhabiting Cryobacterium strains.</title>
        <authorList>
            <person name="Liu Q."/>
            <person name="Xin Y.-H."/>
        </authorList>
    </citation>
    <scope>NUCLEOTIDE SEQUENCE [LARGE SCALE GENOMIC DNA]</scope>
    <source>
        <strain evidence="4 5">TMT4-23</strain>
    </source>
</reference>
<dbReference type="InterPro" id="IPR000182">
    <property type="entry name" value="GNAT_dom"/>
</dbReference>
<dbReference type="Pfam" id="PF00583">
    <property type="entry name" value="Acetyltransf_1"/>
    <property type="match status" value="1"/>
</dbReference>
<dbReference type="PANTHER" id="PTHR43877:SF2">
    <property type="entry name" value="AMINOALKYLPHOSPHONATE N-ACETYLTRANSFERASE-RELATED"/>
    <property type="match status" value="1"/>
</dbReference>
<name>A0ABY2IYG2_9MICO</name>
<dbReference type="InterPro" id="IPR016181">
    <property type="entry name" value="Acyl_CoA_acyltransferase"/>
</dbReference>
<dbReference type="Gene3D" id="3.40.630.30">
    <property type="match status" value="1"/>
</dbReference>
<dbReference type="RefSeq" id="WP_134363899.1">
    <property type="nucleotide sequence ID" value="NZ_SOGJ01000023.1"/>
</dbReference>